<dbReference type="EMBL" id="AOIB01000027">
    <property type="protein sequence ID" value="ELY56503.1"/>
    <property type="molecule type" value="Genomic_DNA"/>
</dbReference>
<reference evidence="2 3" key="1">
    <citation type="journal article" date="2014" name="PLoS Genet.">
        <title>Phylogenetically driven sequencing of extremely halophilic archaea reveals strategies for static and dynamic osmo-response.</title>
        <authorList>
            <person name="Becker E.A."/>
            <person name="Seitzer P.M."/>
            <person name="Tritt A."/>
            <person name="Larsen D."/>
            <person name="Krusor M."/>
            <person name="Yao A.I."/>
            <person name="Wu D."/>
            <person name="Madern D."/>
            <person name="Eisen J.A."/>
            <person name="Darling A.E."/>
            <person name="Facciotti M.T."/>
        </authorList>
    </citation>
    <scope>NUCLEOTIDE SEQUENCE [LARGE SCALE GENOMIC DNA]</scope>
    <source>
        <strain evidence="2 3">DSM 10524</strain>
    </source>
</reference>
<gene>
    <name evidence="2" type="ORF">C491_13227</name>
</gene>
<sequence length="70" mass="7804">MFGGPDKDREIEPMYQTQDLETVAERAEALETAGARNQRLLAEARAVADPDEIPDDSEIIEVDERQEATS</sequence>
<feature type="compositionally biased region" description="Acidic residues" evidence="1">
    <location>
        <begin position="49"/>
        <end position="61"/>
    </location>
</feature>
<name>L9X7C4_9EURY</name>
<comment type="caution">
    <text evidence="2">The sequence shown here is derived from an EMBL/GenBank/DDBJ whole genome shotgun (WGS) entry which is preliminary data.</text>
</comment>
<proteinExistence type="predicted"/>
<evidence type="ECO:0000313" key="2">
    <source>
        <dbReference type="EMBL" id="ELY56503.1"/>
    </source>
</evidence>
<dbReference type="AlphaFoldDB" id="L9X7C4"/>
<organism evidence="2 3">
    <name type="scientific">Natronococcus amylolyticus DSM 10524</name>
    <dbReference type="NCBI Taxonomy" id="1227497"/>
    <lineage>
        <taxon>Archaea</taxon>
        <taxon>Methanobacteriati</taxon>
        <taxon>Methanobacteriota</taxon>
        <taxon>Stenosarchaea group</taxon>
        <taxon>Halobacteria</taxon>
        <taxon>Halobacteriales</taxon>
        <taxon>Natrialbaceae</taxon>
        <taxon>Natronococcus</taxon>
    </lineage>
</organism>
<evidence type="ECO:0000256" key="1">
    <source>
        <dbReference type="SAM" id="MobiDB-lite"/>
    </source>
</evidence>
<dbReference type="Proteomes" id="UP000011688">
    <property type="component" value="Unassembled WGS sequence"/>
</dbReference>
<accession>L9X7C4</accession>
<dbReference type="RefSeq" id="WP_005556994.1">
    <property type="nucleotide sequence ID" value="NZ_AOIB01000027.1"/>
</dbReference>
<evidence type="ECO:0000313" key="3">
    <source>
        <dbReference type="Proteomes" id="UP000011688"/>
    </source>
</evidence>
<dbReference type="STRING" id="1227497.C491_13227"/>
<keyword evidence="3" id="KW-1185">Reference proteome</keyword>
<protein>
    <submittedName>
        <fullName evidence="2">Uncharacterized protein</fullName>
    </submittedName>
</protein>
<feature type="region of interest" description="Disordered" evidence="1">
    <location>
        <begin position="49"/>
        <end position="70"/>
    </location>
</feature>